<gene>
    <name evidence="2" type="ORF">HHI_12379</name>
</gene>
<dbReference type="Proteomes" id="UP000025061">
    <property type="component" value="Unassembled WGS sequence"/>
</dbReference>
<sequence>MGILLRILGVIWILAGLLATVVAVFGAMAESAADTSSAVYAIGAFIGAGLVLTPVWLTGIAFFLLPGWVRKQLATRQTDIFA</sequence>
<dbReference type="RefSeq" id="WP_011648268.1">
    <property type="nucleotide sequence ID" value="NZ_ARYI01000010.1"/>
</dbReference>
<evidence type="ECO:0000313" key="2">
    <source>
        <dbReference type="EMBL" id="KCZ92027.1"/>
    </source>
</evidence>
<accession>A0A059FN64</accession>
<proteinExistence type="predicted"/>
<keyword evidence="1" id="KW-1133">Transmembrane helix</keyword>
<reference evidence="2 3" key="1">
    <citation type="submission" date="2013-04" db="EMBL/GenBank/DDBJ databases">
        <title>Hyphomonas hirschiana VP5 Genome Sequencing.</title>
        <authorList>
            <person name="Lai Q."/>
            <person name="Shao Z."/>
        </authorList>
    </citation>
    <scope>NUCLEOTIDE SEQUENCE [LARGE SCALE GENOMIC DNA]</scope>
    <source>
        <strain evidence="2 3">VP5</strain>
    </source>
</reference>
<feature type="transmembrane region" description="Helical" evidence="1">
    <location>
        <begin position="7"/>
        <end position="28"/>
    </location>
</feature>
<keyword evidence="1" id="KW-0472">Membrane</keyword>
<feature type="transmembrane region" description="Helical" evidence="1">
    <location>
        <begin position="40"/>
        <end position="65"/>
    </location>
</feature>
<evidence type="ECO:0000313" key="3">
    <source>
        <dbReference type="Proteomes" id="UP000025061"/>
    </source>
</evidence>
<comment type="caution">
    <text evidence="2">The sequence shown here is derived from an EMBL/GenBank/DDBJ whole genome shotgun (WGS) entry which is preliminary data.</text>
</comment>
<evidence type="ECO:0000256" key="1">
    <source>
        <dbReference type="SAM" id="Phobius"/>
    </source>
</evidence>
<keyword evidence="1" id="KW-0812">Transmembrane</keyword>
<name>A0A059FN64_9PROT</name>
<keyword evidence="3" id="KW-1185">Reference proteome</keyword>
<dbReference type="EMBL" id="ARYI01000010">
    <property type="protein sequence ID" value="KCZ92027.1"/>
    <property type="molecule type" value="Genomic_DNA"/>
</dbReference>
<dbReference type="AlphaFoldDB" id="A0A059FN64"/>
<dbReference type="PATRIC" id="fig|1280951.3.peg.2493"/>
<dbReference type="OrthoDB" id="9937470at2"/>
<organism evidence="2 3">
    <name type="scientific">Hyphomonas hirschiana VP5</name>
    <dbReference type="NCBI Taxonomy" id="1280951"/>
    <lineage>
        <taxon>Bacteria</taxon>
        <taxon>Pseudomonadati</taxon>
        <taxon>Pseudomonadota</taxon>
        <taxon>Alphaproteobacteria</taxon>
        <taxon>Hyphomonadales</taxon>
        <taxon>Hyphomonadaceae</taxon>
        <taxon>Hyphomonas</taxon>
    </lineage>
</organism>
<protein>
    <submittedName>
        <fullName evidence="2">Uncharacterized protein</fullName>
    </submittedName>
</protein>